<gene>
    <name evidence="1" type="ORF">BKA55DRAFT_581552</name>
</gene>
<proteinExistence type="predicted"/>
<dbReference type="Proteomes" id="UP000720189">
    <property type="component" value="Unassembled WGS sequence"/>
</dbReference>
<dbReference type="EMBL" id="JAGMUX010000020">
    <property type="protein sequence ID" value="KAH7231721.1"/>
    <property type="molecule type" value="Genomic_DNA"/>
</dbReference>
<organism evidence="1 2">
    <name type="scientific">Fusarium redolens</name>
    <dbReference type="NCBI Taxonomy" id="48865"/>
    <lineage>
        <taxon>Eukaryota</taxon>
        <taxon>Fungi</taxon>
        <taxon>Dikarya</taxon>
        <taxon>Ascomycota</taxon>
        <taxon>Pezizomycotina</taxon>
        <taxon>Sordariomycetes</taxon>
        <taxon>Hypocreomycetidae</taxon>
        <taxon>Hypocreales</taxon>
        <taxon>Nectriaceae</taxon>
        <taxon>Fusarium</taxon>
        <taxon>Fusarium redolens species complex</taxon>
    </lineage>
</organism>
<keyword evidence="2" id="KW-1185">Reference proteome</keyword>
<dbReference type="AlphaFoldDB" id="A0A9P9G387"/>
<protein>
    <submittedName>
        <fullName evidence="1">Uncharacterized protein</fullName>
    </submittedName>
</protein>
<comment type="caution">
    <text evidence="1">The sequence shown here is derived from an EMBL/GenBank/DDBJ whole genome shotgun (WGS) entry which is preliminary data.</text>
</comment>
<accession>A0A9P9G387</accession>
<dbReference type="GeneID" id="70224007"/>
<dbReference type="RefSeq" id="XP_046043658.1">
    <property type="nucleotide sequence ID" value="XM_046194053.1"/>
</dbReference>
<sequence length="65" mass="7279">MIPKVDSQPRSAPFSVHIPRPQLVFSFSVERPRGPAGFTVSRPENNPVHTPLEKLEIYNGWRGPG</sequence>
<evidence type="ECO:0000313" key="2">
    <source>
        <dbReference type="Proteomes" id="UP000720189"/>
    </source>
</evidence>
<name>A0A9P9G387_FUSRE</name>
<reference evidence="1" key="1">
    <citation type="journal article" date="2021" name="Nat. Commun.">
        <title>Genetic determinants of endophytism in the Arabidopsis root mycobiome.</title>
        <authorList>
            <person name="Mesny F."/>
            <person name="Miyauchi S."/>
            <person name="Thiergart T."/>
            <person name="Pickel B."/>
            <person name="Atanasova L."/>
            <person name="Karlsson M."/>
            <person name="Huettel B."/>
            <person name="Barry K.W."/>
            <person name="Haridas S."/>
            <person name="Chen C."/>
            <person name="Bauer D."/>
            <person name="Andreopoulos W."/>
            <person name="Pangilinan J."/>
            <person name="LaButti K."/>
            <person name="Riley R."/>
            <person name="Lipzen A."/>
            <person name="Clum A."/>
            <person name="Drula E."/>
            <person name="Henrissat B."/>
            <person name="Kohler A."/>
            <person name="Grigoriev I.V."/>
            <person name="Martin F.M."/>
            <person name="Hacquard S."/>
        </authorList>
    </citation>
    <scope>NUCLEOTIDE SEQUENCE</scope>
    <source>
        <strain evidence="1">MPI-CAGE-AT-0023</strain>
    </source>
</reference>
<evidence type="ECO:0000313" key="1">
    <source>
        <dbReference type="EMBL" id="KAH7231721.1"/>
    </source>
</evidence>